<evidence type="ECO:0000313" key="1">
    <source>
        <dbReference type="EMBL" id="EGN94354.1"/>
    </source>
</evidence>
<keyword evidence="2" id="KW-1185">Reference proteome</keyword>
<organism evidence="2">
    <name type="scientific">Serpula lacrymans var. lacrymans (strain S7.3)</name>
    <name type="common">Dry rot fungus</name>
    <dbReference type="NCBI Taxonomy" id="936435"/>
    <lineage>
        <taxon>Eukaryota</taxon>
        <taxon>Fungi</taxon>
        <taxon>Dikarya</taxon>
        <taxon>Basidiomycota</taxon>
        <taxon>Agaricomycotina</taxon>
        <taxon>Agaricomycetes</taxon>
        <taxon>Agaricomycetidae</taxon>
        <taxon>Boletales</taxon>
        <taxon>Coniophorineae</taxon>
        <taxon>Serpulaceae</taxon>
        <taxon>Serpula</taxon>
    </lineage>
</organism>
<dbReference type="Proteomes" id="UP000008063">
    <property type="component" value="Unassembled WGS sequence"/>
</dbReference>
<gene>
    <name evidence="1" type="ORF">SERLA73DRAFT_188194</name>
</gene>
<dbReference type="EMBL" id="GL945488">
    <property type="protein sequence ID" value="EGN94354.1"/>
    <property type="molecule type" value="Genomic_DNA"/>
</dbReference>
<reference evidence="2" key="1">
    <citation type="journal article" date="2011" name="Science">
        <title>The plant cell wall-decomposing machinery underlies the functional diversity of forest fungi.</title>
        <authorList>
            <person name="Eastwood D.C."/>
            <person name="Floudas D."/>
            <person name="Binder M."/>
            <person name="Majcherczyk A."/>
            <person name="Schneider P."/>
            <person name="Aerts A."/>
            <person name="Asiegbu F.O."/>
            <person name="Baker S.E."/>
            <person name="Barry K."/>
            <person name="Bendiksby M."/>
            <person name="Blumentritt M."/>
            <person name="Coutinho P.M."/>
            <person name="Cullen D."/>
            <person name="de Vries R.P."/>
            <person name="Gathman A."/>
            <person name="Goodell B."/>
            <person name="Henrissat B."/>
            <person name="Ihrmark K."/>
            <person name="Kauserud H."/>
            <person name="Kohler A."/>
            <person name="LaButti K."/>
            <person name="Lapidus A."/>
            <person name="Lavin J.L."/>
            <person name="Lee Y.-H."/>
            <person name="Lindquist E."/>
            <person name="Lilly W."/>
            <person name="Lucas S."/>
            <person name="Morin E."/>
            <person name="Murat C."/>
            <person name="Oguiza J.A."/>
            <person name="Park J."/>
            <person name="Pisabarro A.G."/>
            <person name="Riley R."/>
            <person name="Rosling A."/>
            <person name="Salamov A."/>
            <person name="Schmidt O."/>
            <person name="Schmutz J."/>
            <person name="Skrede I."/>
            <person name="Stenlid J."/>
            <person name="Wiebenga A."/>
            <person name="Xie X."/>
            <person name="Kuees U."/>
            <person name="Hibbett D.S."/>
            <person name="Hoffmeister D."/>
            <person name="Hoegberg N."/>
            <person name="Martin F."/>
            <person name="Grigoriev I.V."/>
            <person name="Watkinson S.C."/>
        </authorList>
    </citation>
    <scope>NUCLEOTIDE SEQUENCE [LARGE SCALE GENOMIC DNA]</scope>
    <source>
        <strain evidence="2">strain S7.3</strain>
    </source>
</reference>
<sequence>MFSLYLPPWIWITRRWIHCALLWATSWWLIHRVDLLNMLTCCHLVGIMLDDCTIMANVHSSTPLDVLCSSRSNLTFHNPVLCNGLTDRGSGVVIKTMFFSRANSIPWYHLARLDNHLNSEFGGS</sequence>
<dbReference type="InParanoid" id="F8QAW8"/>
<proteinExistence type="predicted"/>
<accession>F8QAW8</accession>
<protein>
    <submittedName>
        <fullName evidence="1">Uncharacterized protein</fullName>
    </submittedName>
</protein>
<dbReference type="HOGENOM" id="CLU_2005305_0_0_1"/>
<name>F8QAW8_SERL3</name>
<dbReference type="AlphaFoldDB" id="F8QAW8"/>
<evidence type="ECO:0000313" key="2">
    <source>
        <dbReference type="Proteomes" id="UP000008063"/>
    </source>
</evidence>